<evidence type="ECO:0008006" key="5">
    <source>
        <dbReference type="Google" id="ProtNLM"/>
    </source>
</evidence>
<dbReference type="PANTHER" id="PTHR36681">
    <property type="entry name" value="NUCLEAR GTPASE, GERMINAL CENTER-ASSOCIATED, TANDEM DUPLICATE 3"/>
    <property type="match status" value="1"/>
</dbReference>
<proteinExistence type="predicted"/>
<reference evidence="3" key="1">
    <citation type="submission" date="2022-07" db="EMBL/GenBank/DDBJ databases">
        <title>Genome Sequence of Physisporinus lineatus.</title>
        <authorList>
            <person name="Buettner E."/>
        </authorList>
    </citation>
    <scope>NUCLEOTIDE SEQUENCE</scope>
    <source>
        <strain evidence="3">VT162</strain>
    </source>
</reference>
<feature type="domain" description="Dynamin N-terminal" evidence="1">
    <location>
        <begin position="83"/>
        <end position="292"/>
    </location>
</feature>
<dbReference type="Proteomes" id="UP001212997">
    <property type="component" value="Unassembled WGS sequence"/>
</dbReference>
<feature type="domain" description="DUF7605" evidence="2">
    <location>
        <begin position="501"/>
        <end position="638"/>
    </location>
</feature>
<evidence type="ECO:0000313" key="3">
    <source>
        <dbReference type="EMBL" id="KAJ3485413.1"/>
    </source>
</evidence>
<dbReference type="EMBL" id="JANAWD010000154">
    <property type="protein sequence ID" value="KAJ3485413.1"/>
    <property type="molecule type" value="Genomic_DNA"/>
</dbReference>
<dbReference type="InterPro" id="IPR045063">
    <property type="entry name" value="Dynamin_N"/>
</dbReference>
<dbReference type="PANTHER" id="PTHR36681:SF3">
    <property type="entry name" value="NUCLEAR GTPASE, GERMINAL CENTER-ASSOCIATED, TANDEM DUPLICATE 3"/>
    <property type="match status" value="1"/>
</dbReference>
<evidence type="ECO:0000259" key="1">
    <source>
        <dbReference type="Pfam" id="PF00350"/>
    </source>
</evidence>
<sequence length="745" mass="84067">MNELARAQFLERIWNNNVLPIVEDLHAIIPNLRRTRQSRRQAWSKTIAEFVDCRFILDFDLLSSYSRATTGSLKDLTIPPTIVAVCGSTGAGKSSLINAVLDTCTSCAIEVGYHSSRSVKAEITFLTFAEWKQELSSLLAQIQSEIYPGTPSSLEGENGVAWAKIKAVYPTIETMRNNLAGLSEDDILALPSDLAVYLDTTKHIQHHDTDTFLRELKEYTATHPLAPSPWPLICSVKIKCNSKALQNGTILVDLPGENDANAARQSIGKKYMEHAENFWIVTPISRAVDDSSTQVYIDIQTISSLDGHIDSMSSNSITIIASKSDDMETSDIIQSLELAQTYEYQHTNQTIQNLESKLCDLQENEKQAGQFSILGMFKTSVEKLREFEYKESLRTQISETQYLIQQQHKLLFSYCAKKRFEYISEILQKNISQQLQEIIDSIILSLKNGIKKNLYDVMEHASVVGASAASHICHKIIEGLPVSASVRFFAQNGVIKRRGTQIDLNEELSLAYTSHIVKKWHQVFGSTDKYFSRLETKTENLLRRKLHEIEQSAVSDDMKDTVRRRGEVAIEEARGTLERIVEKLKAELQRKQKGVSRIITSHISSQLAKTYRHATTIRGKGCVEERKEYLLTSIEEKEVSLFEDANKAMLKGLQTMVDEIRDLLEAELDKLAEQVRLSTMSTREEISAHEVTPRKFEGTMTSIWDTGDDLNGHDHALHAEIGTLHNRMQAIKDRIETSRGPAEAE</sequence>
<evidence type="ECO:0000313" key="4">
    <source>
        <dbReference type="Proteomes" id="UP001212997"/>
    </source>
</evidence>
<name>A0AAD5YEB2_9APHY</name>
<dbReference type="InterPro" id="IPR027417">
    <property type="entry name" value="P-loop_NTPase"/>
</dbReference>
<dbReference type="Pfam" id="PF24564">
    <property type="entry name" value="DUF7605"/>
    <property type="match status" value="1"/>
</dbReference>
<dbReference type="Pfam" id="PF00350">
    <property type="entry name" value="Dynamin_N"/>
    <property type="match status" value="1"/>
</dbReference>
<comment type="caution">
    <text evidence="3">The sequence shown here is derived from an EMBL/GenBank/DDBJ whole genome shotgun (WGS) entry which is preliminary data.</text>
</comment>
<evidence type="ECO:0000259" key="2">
    <source>
        <dbReference type="Pfam" id="PF24564"/>
    </source>
</evidence>
<dbReference type="SUPFAM" id="SSF52540">
    <property type="entry name" value="P-loop containing nucleoside triphosphate hydrolases"/>
    <property type="match status" value="2"/>
</dbReference>
<protein>
    <recommendedName>
        <fullName evidence="5">Nuclear GTPase SLIP-GC</fullName>
    </recommendedName>
</protein>
<accession>A0AAD5YEB2</accession>
<dbReference type="Gene3D" id="3.40.50.300">
    <property type="entry name" value="P-loop containing nucleotide triphosphate hydrolases"/>
    <property type="match status" value="1"/>
</dbReference>
<dbReference type="InterPro" id="IPR056024">
    <property type="entry name" value="DUF7605"/>
</dbReference>
<gene>
    <name evidence="3" type="ORF">NLI96_g4981</name>
</gene>
<keyword evidence="4" id="KW-1185">Reference proteome</keyword>
<organism evidence="3 4">
    <name type="scientific">Meripilus lineatus</name>
    <dbReference type="NCBI Taxonomy" id="2056292"/>
    <lineage>
        <taxon>Eukaryota</taxon>
        <taxon>Fungi</taxon>
        <taxon>Dikarya</taxon>
        <taxon>Basidiomycota</taxon>
        <taxon>Agaricomycotina</taxon>
        <taxon>Agaricomycetes</taxon>
        <taxon>Polyporales</taxon>
        <taxon>Meripilaceae</taxon>
        <taxon>Meripilus</taxon>
    </lineage>
</organism>
<dbReference type="AlphaFoldDB" id="A0AAD5YEB2"/>